<protein>
    <submittedName>
        <fullName evidence="1">Uncharacterized protein</fullName>
    </submittedName>
</protein>
<keyword evidence="2" id="KW-1185">Reference proteome</keyword>
<evidence type="ECO:0000313" key="2">
    <source>
        <dbReference type="Proteomes" id="UP001144372"/>
    </source>
</evidence>
<gene>
    <name evidence="1" type="ORF">DAMNIGENAA_28270</name>
</gene>
<name>A0A9W6FV13_9BACT</name>
<sequence length="103" mass="11563">MFLMEKIRCKTSTLDYTTLRELAQSRNVKYVEARGLDMRKGVRFHKDGSDWIAVDAGLPVEEKIRTLGYLLENEPASMAARIGMKGDFSETSSLTPVLTLCCS</sequence>
<organism evidence="1 2">
    <name type="scientific">Desulforhabdus amnigena</name>
    <dbReference type="NCBI Taxonomy" id="40218"/>
    <lineage>
        <taxon>Bacteria</taxon>
        <taxon>Pseudomonadati</taxon>
        <taxon>Thermodesulfobacteriota</taxon>
        <taxon>Syntrophobacteria</taxon>
        <taxon>Syntrophobacterales</taxon>
        <taxon>Syntrophobacteraceae</taxon>
        <taxon>Desulforhabdus</taxon>
    </lineage>
</organism>
<dbReference type="AlphaFoldDB" id="A0A9W6FV13"/>
<reference evidence="1" key="1">
    <citation type="submission" date="2022-12" db="EMBL/GenBank/DDBJ databases">
        <title>Reference genome sequencing for broad-spectrum identification of bacterial and archaeal isolates by mass spectrometry.</title>
        <authorList>
            <person name="Sekiguchi Y."/>
            <person name="Tourlousse D.M."/>
        </authorList>
    </citation>
    <scope>NUCLEOTIDE SEQUENCE</scope>
    <source>
        <strain evidence="1">ASRB1</strain>
    </source>
</reference>
<comment type="caution">
    <text evidence="1">The sequence shown here is derived from an EMBL/GenBank/DDBJ whole genome shotgun (WGS) entry which is preliminary data.</text>
</comment>
<accession>A0A9W6FV13</accession>
<proteinExistence type="predicted"/>
<dbReference type="EMBL" id="BSDR01000001">
    <property type="protein sequence ID" value="GLI35394.1"/>
    <property type="molecule type" value="Genomic_DNA"/>
</dbReference>
<dbReference type="Proteomes" id="UP001144372">
    <property type="component" value="Unassembled WGS sequence"/>
</dbReference>
<evidence type="ECO:0000313" key="1">
    <source>
        <dbReference type="EMBL" id="GLI35394.1"/>
    </source>
</evidence>